<name>A0A0D6EX63_9PROT</name>
<dbReference type="SUPFAM" id="SSF55729">
    <property type="entry name" value="Acyl-CoA N-acyltransferases (Nat)"/>
    <property type="match status" value="1"/>
</dbReference>
<evidence type="ECO:0000313" key="3">
    <source>
        <dbReference type="Proteomes" id="UP000064007"/>
    </source>
</evidence>
<proteinExistence type="predicted"/>
<dbReference type="EMBL" id="LN827929">
    <property type="protein sequence ID" value="CEZ20237.1"/>
    <property type="molecule type" value="Genomic_DNA"/>
</dbReference>
<dbReference type="PROSITE" id="PS51186">
    <property type="entry name" value="GNAT"/>
    <property type="match status" value="1"/>
</dbReference>
<dbReference type="GO" id="GO:0004343">
    <property type="term" value="F:glucosamine 6-phosphate N-acetyltransferase activity"/>
    <property type="evidence" value="ECO:0007669"/>
    <property type="project" value="TreeGrafter"/>
</dbReference>
<evidence type="ECO:0000259" key="1">
    <source>
        <dbReference type="PROSITE" id="PS51186"/>
    </source>
</evidence>
<gene>
    <name evidence="2" type="ORF">BN1208_1357</name>
</gene>
<keyword evidence="2" id="KW-0808">Transferase</keyword>
<dbReference type="OrthoDB" id="9796171at2"/>
<dbReference type="InterPro" id="IPR016181">
    <property type="entry name" value="Acyl_CoA_acyltransferase"/>
</dbReference>
<dbReference type="KEGG" id="mbat:BN1208_1357"/>
<keyword evidence="3" id="KW-1185">Reference proteome</keyword>
<reference evidence="3" key="1">
    <citation type="submission" date="2014-12" db="EMBL/GenBank/DDBJ databases">
        <authorList>
            <person name="Salcher M.M."/>
        </authorList>
    </citation>
    <scope>NUCLEOTIDE SEQUENCE [LARGE SCALE GENOMIC DNA]</scope>
    <source>
        <strain evidence="3">MMS-10A-171</strain>
    </source>
</reference>
<accession>A0A0D6EX63</accession>
<dbReference type="CDD" id="cd04301">
    <property type="entry name" value="NAT_SF"/>
    <property type="match status" value="1"/>
</dbReference>
<dbReference type="Pfam" id="PF13673">
    <property type="entry name" value="Acetyltransf_10"/>
    <property type="match status" value="1"/>
</dbReference>
<dbReference type="AlphaFoldDB" id="A0A0D6EX63"/>
<dbReference type="Gene3D" id="3.40.630.30">
    <property type="match status" value="1"/>
</dbReference>
<dbReference type="Proteomes" id="UP000064007">
    <property type="component" value="Chromosome 1"/>
</dbReference>
<protein>
    <submittedName>
        <fullName evidence="2">GCN5-related N-acetyltransferase</fullName>
    </submittedName>
</protein>
<organism evidence="2 3">
    <name type="scientific">Candidatus Methylopumilus planktonicus</name>
    <dbReference type="NCBI Taxonomy" id="1581557"/>
    <lineage>
        <taxon>Bacteria</taxon>
        <taxon>Pseudomonadati</taxon>
        <taxon>Pseudomonadota</taxon>
        <taxon>Betaproteobacteria</taxon>
        <taxon>Nitrosomonadales</taxon>
        <taxon>Methylophilaceae</taxon>
        <taxon>Candidatus Methylopumilus</taxon>
    </lineage>
</organism>
<dbReference type="InterPro" id="IPR039143">
    <property type="entry name" value="GNPNAT1-like"/>
</dbReference>
<feature type="domain" description="N-acetyltransferase" evidence="1">
    <location>
        <begin position="7"/>
        <end position="144"/>
    </location>
</feature>
<dbReference type="RefSeq" id="WP_046489042.1">
    <property type="nucleotide sequence ID" value="NZ_LN827929.1"/>
</dbReference>
<dbReference type="InterPro" id="IPR000182">
    <property type="entry name" value="GNAT_dom"/>
</dbReference>
<dbReference type="PANTHER" id="PTHR13355:SF11">
    <property type="entry name" value="GLUCOSAMINE 6-PHOSPHATE N-ACETYLTRANSFERASE"/>
    <property type="match status" value="1"/>
</dbReference>
<sequence>MKNNLKVEIVKWIDGHTQLKNIREKVFIQEQKVTPQLEWDGMDEKAIHFLVFKDEEAIGCARAIVIQSHMQLGRMAVLKEHRGQGIGSALIEKSIVTAKLNQLSAIHISAQCNAIDFYVKFGFEVMSDIYLDAEIPHRDMTLEF</sequence>
<dbReference type="HOGENOM" id="CLU_056607_6_4_4"/>
<dbReference type="PANTHER" id="PTHR13355">
    <property type="entry name" value="GLUCOSAMINE 6-PHOSPHATE N-ACETYLTRANSFERASE"/>
    <property type="match status" value="1"/>
</dbReference>
<evidence type="ECO:0000313" key="2">
    <source>
        <dbReference type="EMBL" id="CEZ20237.1"/>
    </source>
</evidence>